<dbReference type="Gene3D" id="3.10.350.10">
    <property type="entry name" value="LysM domain"/>
    <property type="match status" value="2"/>
</dbReference>
<feature type="chain" id="PRO_5020370773" evidence="2">
    <location>
        <begin position="24"/>
        <end position="526"/>
    </location>
</feature>
<dbReference type="SUPFAM" id="SSF53955">
    <property type="entry name" value="Lysozyme-like"/>
    <property type="match status" value="1"/>
</dbReference>
<feature type="compositionally biased region" description="Polar residues" evidence="1">
    <location>
        <begin position="289"/>
        <end position="320"/>
    </location>
</feature>
<dbReference type="EMBL" id="SMUW01000020">
    <property type="protein sequence ID" value="TDK50362.1"/>
    <property type="molecule type" value="Genomic_DNA"/>
</dbReference>
<feature type="domain" description="LysM" evidence="3">
    <location>
        <begin position="479"/>
        <end position="523"/>
    </location>
</feature>
<dbReference type="InterPro" id="IPR036779">
    <property type="entry name" value="LysM_dom_sf"/>
</dbReference>
<dbReference type="PANTHER" id="PTHR33734">
    <property type="entry name" value="LYSM DOMAIN-CONTAINING GPI-ANCHORED PROTEIN 2"/>
    <property type="match status" value="1"/>
</dbReference>
<feature type="region of interest" description="Disordered" evidence="1">
    <location>
        <begin position="453"/>
        <end position="480"/>
    </location>
</feature>
<reference evidence="4 5" key="1">
    <citation type="submission" date="2019-03" db="EMBL/GenBank/DDBJ databases">
        <title>Algoriphagus aquimaris sp. nov., isolated form marine sediment in Pohang, Korea.</title>
        <authorList>
            <person name="Kim J."/>
            <person name="Yoon S.-H."/>
            <person name="Lee S.-S."/>
        </authorList>
    </citation>
    <scope>NUCLEOTIDE SEQUENCE [LARGE SCALE GENOMIC DNA]</scope>
    <source>
        <strain evidence="4 5">F21</strain>
    </source>
</reference>
<evidence type="ECO:0000256" key="1">
    <source>
        <dbReference type="SAM" id="MobiDB-lite"/>
    </source>
</evidence>
<comment type="caution">
    <text evidence="4">The sequence shown here is derived from an EMBL/GenBank/DDBJ whole genome shotgun (WGS) entry which is preliminary data.</text>
</comment>
<dbReference type="Gene3D" id="1.10.530.10">
    <property type="match status" value="1"/>
</dbReference>
<dbReference type="InterPro" id="IPR023346">
    <property type="entry name" value="Lysozyme-like_dom_sf"/>
</dbReference>
<evidence type="ECO:0000313" key="4">
    <source>
        <dbReference type="EMBL" id="TDK50362.1"/>
    </source>
</evidence>
<proteinExistence type="predicted"/>
<dbReference type="Pfam" id="PF01464">
    <property type="entry name" value="SLT"/>
    <property type="match status" value="1"/>
</dbReference>
<dbReference type="CDD" id="cd00118">
    <property type="entry name" value="LysM"/>
    <property type="match status" value="2"/>
</dbReference>
<gene>
    <name evidence="4" type="ORF">E1898_01185</name>
</gene>
<feature type="compositionally biased region" description="Polar residues" evidence="1">
    <location>
        <begin position="454"/>
        <end position="480"/>
    </location>
</feature>
<dbReference type="SMART" id="SM00257">
    <property type="entry name" value="LysM"/>
    <property type="match status" value="3"/>
</dbReference>
<evidence type="ECO:0000259" key="3">
    <source>
        <dbReference type="PROSITE" id="PS51782"/>
    </source>
</evidence>
<name>A0A4R5VDF1_9BACT</name>
<dbReference type="InterPro" id="IPR018392">
    <property type="entry name" value="LysM"/>
</dbReference>
<dbReference type="PANTHER" id="PTHR33734:SF22">
    <property type="entry name" value="MEMBRANE-BOUND LYTIC MUREIN TRANSGLYCOSYLASE D"/>
    <property type="match status" value="1"/>
</dbReference>
<dbReference type="Pfam" id="PF01476">
    <property type="entry name" value="LysM"/>
    <property type="match status" value="3"/>
</dbReference>
<evidence type="ECO:0000313" key="5">
    <source>
        <dbReference type="Proteomes" id="UP000295438"/>
    </source>
</evidence>
<dbReference type="CDD" id="cd16894">
    <property type="entry name" value="MltD-like"/>
    <property type="match status" value="1"/>
</dbReference>
<dbReference type="SUPFAM" id="SSF54106">
    <property type="entry name" value="LysM domain"/>
    <property type="match status" value="2"/>
</dbReference>
<sequence length="526" mass="59290">MKLISRIIFTKILFICLFSSLFAQIPQVPAEMEFADLILRINPQARREIQLDVDALHRSPKHFQVKMDRFNLYRPIIEREFRAAGVPEDLKYLVIQESGLIADAVSTSNAVGFWQFKQGTAEEVSIRVDRQVDERKNIVNSSRGAALYLRGHNRTFDNWMVSLIAYQMGAGGAKAYFGDRYRGKRIVDVDRNSHWYFKKFLAHKVAFGEQVFQLTSNTNSLRLAEVKVNGPTSLDALAKKYKVSEEHLKEMNKWTSNGKIPAGGPYYLVFVTDDQVEFETGIEPKNPEKSSNAGKSSPKYSTANSYPRIAGNTTKASQPDQITVNNLDGVQAAYTTTQDTFAEKIGIKEKRFRRWNDLEPGERVEAGEYYYTEKKKAKAEVATHIVQPGETLWSISQKYGIKLSSLKAKNRIRRDQDLKAGMVLNLQEHRKRGEDIPVVQISNPSKTVIAKNEQPVTQPKSNPVTSASSNQKATNSASLTHTVSPGETLYAISKKYGVTVDQLKSWNRIGSQNIISVGQKLTIFKP</sequence>
<keyword evidence="5" id="KW-1185">Reference proteome</keyword>
<feature type="signal peptide" evidence="2">
    <location>
        <begin position="1"/>
        <end position="23"/>
    </location>
</feature>
<keyword evidence="2" id="KW-0732">Signal</keyword>
<protein>
    <submittedName>
        <fullName evidence="4">LysM peptidoglycan-binding domain-containing protein</fullName>
    </submittedName>
</protein>
<dbReference type="InterPro" id="IPR008258">
    <property type="entry name" value="Transglycosylase_SLT_dom_1"/>
</dbReference>
<evidence type="ECO:0000256" key="2">
    <source>
        <dbReference type="SAM" id="SignalP"/>
    </source>
</evidence>
<organism evidence="4 5">
    <name type="scientific">Algoriphagus formosus</name>
    <dbReference type="NCBI Taxonomy" id="2007308"/>
    <lineage>
        <taxon>Bacteria</taxon>
        <taxon>Pseudomonadati</taxon>
        <taxon>Bacteroidota</taxon>
        <taxon>Cytophagia</taxon>
        <taxon>Cytophagales</taxon>
        <taxon>Cyclobacteriaceae</taxon>
        <taxon>Algoriphagus</taxon>
    </lineage>
</organism>
<dbReference type="AlphaFoldDB" id="A0A4R5VDF1"/>
<accession>A0A4R5VDF1</accession>
<dbReference type="Proteomes" id="UP000295438">
    <property type="component" value="Unassembled WGS sequence"/>
</dbReference>
<feature type="domain" description="LysM" evidence="3">
    <location>
        <begin position="382"/>
        <end position="426"/>
    </location>
</feature>
<dbReference type="PROSITE" id="PS51782">
    <property type="entry name" value="LYSM"/>
    <property type="match status" value="2"/>
</dbReference>
<dbReference type="RefSeq" id="WP_133389513.1">
    <property type="nucleotide sequence ID" value="NZ_SMUW01000020.1"/>
</dbReference>
<feature type="region of interest" description="Disordered" evidence="1">
    <location>
        <begin position="281"/>
        <end position="320"/>
    </location>
</feature>